<feature type="domain" description="Glyoxalase-like" evidence="2">
    <location>
        <begin position="6"/>
        <end position="190"/>
    </location>
</feature>
<feature type="region of interest" description="Disordered" evidence="1">
    <location>
        <begin position="243"/>
        <end position="265"/>
    </location>
</feature>
<feature type="compositionally biased region" description="Basic and acidic residues" evidence="1">
    <location>
        <begin position="256"/>
        <end position="265"/>
    </location>
</feature>
<accession>A0A3E0WU83</accession>
<proteinExistence type="predicted"/>
<keyword evidence="4" id="KW-1185">Reference proteome</keyword>
<name>A0A3E0WU83_9GAMM</name>
<dbReference type="RefSeq" id="WP_116302511.1">
    <property type="nucleotide sequence ID" value="NZ_NFZV01000011.1"/>
</dbReference>
<dbReference type="AlphaFoldDB" id="A0A3E0WU83"/>
<reference evidence="4" key="1">
    <citation type="submission" date="2017-05" db="EMBL/GenBank/DDBJ databases">
        <authorList>
            <person name="Sharma S."/>
            <person name="Sidhu C."/>
            <person name="Pinnaka A.K."/>
        </authorList>
    </citation>
    <scope>NUCLEOTIDE SEQUENCE [LARGE SCALE GENOMIC DNA]</scope>
    <source>
        <strain evidence="4">AK93</strain>
    </source>
</reference>
<evidence type="ECO:0000313" key="3">
    <source>
        <dbReference type="EMBL" id="RFA35743.1"/>
    </source>
</evidence>
<dbReference type="Proteomes" id="UP000256763">
    <property type="component" value="Unassembled WGS sequence"/>
</dbReference>
<evidence type="ECO:0000259" key="2">
    <source>
        <dbReference type="Pfam" id="PF13468"/>
    </source>
</evidence>
<dbReference type="EMBL" id="NFZW01000011">
    <property type="protein sequence ID" value="RFA35743.1"/>
    <property type="molecule type" value="Genomic_DNA"/>
</dbReference>
<comment type="caution">
    <text evidence="3">The sequence shown here is derived from an EMBL/GenBank/DDBJ whole genome shotgun (WGS) entry which is preliminary data.</text>
</comment>
<gene>
    <name evidence="3" type="ORF">CAL65_12525</name>
</gene>
<protein>
    <recommendedName>
        <fullName evidence="2">Glyoxalase-like domain-containing protein</fullName>
    </recommendedName>
</protein>
<evidence type="ECO:0000313" key="4">
    <source>
        <dbReference type="Proteomes" id="UP000256763"/>
    </source>
</evidence>
<dbReference type="Gene3D" id="3.10.180.10">
    <property type="entry name" value="2,3-Dihydroxybiphenyl 1,2-Dioxygenase, domain 1"/>
    <property type="match status" value="1"/>
</dbReference>
<organism evidence="3 4">
    <name type="scientific">Alkalilimnicola ehrlichii</name>
    <dbReference type="NCBI Taxonomy" id="351052"/>
    <lineage>
        <taxon>Bacteria</taxon>
        <taxon>Pseudomonadati</taxon>
        <taxon>Pseudomonadota</taxon>
        <taxon>Gammaproteobacteria</taxon>
        <taxon>Chromatiales</taxon>
        <taxon>Ectothiorhodospiraceae</taxon>
        <taxon>Alkalilimnicola</taxon>
    </lineage>
</organism>
<dbReference type="Pfam" id="PF13468">
    <property type="entry name" value="Glyoxalase_3"/>
    <property type="match status" value="1"/>
</dbReference>
<dbReference type="InterPro" id="IPR025870">
    <property type="entry name" value="Glyoxalase-like_dom"/>
</dbReference>
<dbReference type="InterPro" id="IPR029068">
    <property type="entry name" value="Glyas_Bleomycin-R_OHBP_Dase"/>
</dbReference>
<dbReference type="OrthoDB" id="3252514at2"/>
<evidence type="ECO:0000256" key="1">
    <source>
        <dbReference type="SAM" id="MobiDB-lite"/>
    </source>
</evidence>
<sequence length="265" mass="29053">MLICSHVLCKVADIRTAVRDFERLGFSVAWGSAPRRAHNALLWFEEGPFIELFELPRGFRYLRRPLGWVYGRAAGSRLARWAESAEGWCDVALEPPQPAGRTGTADDPTDLSAVHAALSRTGLPLSRTARGRRTRPDGADVRYRFFAPEPAQLPFVVSPYDPPQRPPRIEHPNGARRIERVRMSVAPADRGRFEALTAGDAWLAAEPGPRTAVLEVALAGLERPLDARLTHGAAFAYGAQEQGERNHGYGRSVAAADKRDGVDAG</sequence>